<comment type="caution">
    <text evidence="1">The sequence shown here is derived from an EMBL/GenBank/DDBJ whole genome shotgun (WGS) entry which is preliminary data.</text>
</comment>
<sequence>MEKTIQNAQPDGVRALTRRAEPVMNGLYHASFIKNLSSRLLQTTPDVSVLKVAEGIVKLVSNFPRVFRPSLNKQSKLRQFSLKKNEQETLITEFLWPPSSSIIRP</sequence>
<proteinExistence type="predicted"/>
<evidence type="ECO:0000313" key="2">
    <source>
        <dbReference type="Proteomes" id="UP000299102"/>
    </source>
</evidence>
<dbReference type="AlphaFoldDB" id="A0A4C1XRH7"/>
<evidence type="ECO:0000313" key="1">
    <source>
        <dbReference type="EMBL" id="GBP66481.1"/>
    </source>
</evidence>
<keyword evidence="2" id="KW-1185">Reference proteome</keyword>
<dbReference type="Proteomes" id="UP000299102">
    <property type="component" value="Unassembled WGS sequence"/>
</dbReference>
<accession>A0A4C1XRH7</accession>
<dbReference type="OrthoDB" id="10267474at2759"/>
<name>A0A4C1XRH7_EUMVA</name>
<dbReference type="EMBL" id="BGZK01000958">
    <property type="protein sequence ID" value="GBP66481.1"/>
    <property type="molecule type" value="Genomic_DNA"/>
</dbReference>
<reference evidence="1 2" key="1">
    <citation type="journal article" date="2019" name="Commun. Biol.">
        <title>The bagworm genome reveals a unique fibroin gene that provides high tensile strength.</title>
        <authorList>
            <person name="Kono N."/>
            <person name="Nakamura H."/>
            <person name="Ohtoshi R."/>
            <person name="Tomita M."/>
            <person name="Numata K."/>
            <person name="Arakawa K."/>
        </authorList>
    </citation>
    <scope>NUCLEOTIDE SEQUENCE [LARGE SCALE GENOMIC DNA]</scope>
</reference>
<organism evidence="1 2">
    <name type="scientific">Eumeta variegata</name>
    <name type="common">Bagworm moth</name>
    <name type="synonym">Eumeta japonica</name>
    <dbReference type="NCBI Taxonomy" id="151549"/>
    <lineage>
        <taxon>Eukaryota</taxon>
        <taxon>Metazoa</taxon>
        <taxon>Ecdysozoa</taxon>
        <taxon>Arthropoda</taxon>
        <taxon>Hexapoda</taxon>
        <taxon>Insecta</taxon>
        <taxon>Pterygota</taxon>
        <taxon>Neoptera</taxon>
        <taxon>Endopterygota</taxon>
        <taxon>Lepidoptera</taxon>
        <taxon>Glossata</taxon>
        <taxon>Ditrysia</taxon>
        <taxon>Tineoidea</taxon>
        <taxon>Psychidae</taxon>
        <taxon>Oiketicinae</taxon>
        <taxon>Eumeta</taxon>
    </lineage>
</organism>
<protein>
    <submittedName>
        <fullName evidence="1">Uncharacterized protein</fullName>
    </submittedName>
</protein>
<gene>
    <name evidence="1" type="ORF">EVAR_85627_1</name>
</gene>